<dbReference type="AlphaFoldDB" id="A0A7W7HMR8"/>
<keyword evidence="1" id="KW-0732">Signal</keyword>
<organism evidence="3 4">
    <name type="scientific">Actinoplanes lobatus</name>
    <dbReference type="NCBI Taxonomy" id="113568"/>
    <lineage>
        <taxon>Bacteria</taxon>
        <taxon>Bacillati</taxon>
        <taxon>Actinomycetota</taxon>
        <taxon>Actinomycetes</taxon>
        <taxon>Micromonosporales</taxon>
        <taxon>Micromonosporaceae</taxon>
        <taxon>Actinoplanes</taxon>
    </lineage>
</organism>
<evidence type="ECO:0000313" key="2">
    <source>
        <dbReference type="EMBL" id="GIE42998.1"/>
    </source>
</evidence>
<feature type="chain" id="PRO_5030568759" evidence="1">
    <location>
        <begin position="26"/>
        <end position="435"/>
    </location>
</feature>
<dbReference type="EMBL" id="BOMP01000099">
    <property type="protein sequence ID" value="GIE42998.1"/>
    <property type="molecule type" value="Genomic_DNA"/>
</dbReference>
<dbReference type="Proteomes" id="UP000631312">
    <property type="component" value="Unassembled WGS sequence"/>
</dbReference>
<dbReference type="RefSeq" id="WP_188124876.1">
    <property type="nucleotide sequence ID" value="NZ_BOMP01000099.1"/>
</dbReference>
<proteinExistence type="predicted"/>
<dbReference type="InterPro" id="IPR043504">
    <property type="entry name" value="Peptidase_S1_PA_chymotrypsin"/>
</dbReference>
<sequence>MKRSIVPAAFSFLLIIGASPPEAFAFDASAKPAISVDPGGTPDVNAGVDLSRLHGNRSYVESLSKVVDQLSNLRSAVGDVLGDTPDLVDFGFQTGTRSLIVYWSGDPQASVLDDIAQPASDRGLGLVIALRKTSRAQLDAAEAEVAANLPTYRKNGIDVQAYGGFSADFDGLKMTVNGKPSASKLQPDVAQSLQSAASVPVSITYADMRPAGGKYDDGPPFYAGGLMVGTGGKICTNGFGVVYGASVYRFLSARHCTATPYKTETGTYSYGSIVQAGTGTNGAAVFSGKGSEYVFNGSYVGNPTTTRLLTQRDPNLNTVGTPVCQEGGNSGERCGTIRQIALNWDDGYGSAIKINYVTSGSSAIIAASGDSGGPVISLHTEGRAWAVGILQAIQNSTETGCNIRYPSGNACADNFFFTNVDVALVGLTSYGIDYY</sequence>
<reference evidence="3 4" key="1">
    <citation type="submission" date="2020-08" db="EMBL/GenBank/DDBJ databases">
        <title>Sequencing the genomes of 1000 actinobacteria strains.</title>
        <authorList>
            <person name="Klenk H.-P."/>
        </authorList>
    </citation>
    <scope>NUCLEOTIDE SEQUENCE [LARGE SCALE GENOMIC DNA]</scope>
    <source>
        <strain evidence="3 4">DSM 43150</strain>
    </source>
</reference>
<dbReference type="EMBL" id="JACHNC010000001">
    <property type="protein sequence ID" value="MBB4753142.1"/>
    <property type="molecule type" value="Genomic_DNA"/>
</dbReference>
<dbReference type="Proteomes" id="UP000590511">
    <property type="component" value="Unassembled WGS sequence"/>
</dbReference>
<feature type="signal peptide" evidence="1">
    <location>
        <begin position="1"/>
        <end position="25"/>
    </location>
</feature>
<evidence type="ECO:0000313" key="5">
    <source>
        <dbReference type="Proteomes" id="UP000631312"/>
    </source>
</evidence>
<dbReference type="InterPro" id="IPR009003">
    <property type="entry name" value="Peptidase_S1_PA"/>
</dbReference>
<name>A0A7W7HMR8_9ACTN</name>
<protein>
    <submittedName>
        <fullName evidence="3">Uncharacterized protein</fullName>
    </submittedName>
</protein>
<dbReference type="Gene3D" id="2.40.10.10">
    <property type="entry name" value="Trypsin-like serine proteases"/>
    <property type="match status" value="2"/>
</dbReference>
<evidence type="ECO:0000313" key="3">
    <source>
        <dbReference type="EMBL" id="MBB4753142.1"/>
    </source>
</evidence>
<accession>A0A7W7HMR8</accession>
<keyword evidence="5" id="KW-1185">Reference proteome</keyword>
<evidence type="ECO:0000256" key="1">
    <source>
        <dbReference type="SAM" id="SignalP"/>
    </source>
</evidence>
<gene>
    <name evidence="2" type="ORF">Alo02nite_58960</name>
    <name evidence="3" type="ORF">BJ964_007303</name>
</gene>
<evidence type="ECO:0000313" key="4">
    <source>
        <dbReference type="Proteomes" id="UP000590511"/>
    </source>
</evidence>
<reference evidence="2 5" key="2">
    <citation type="submission" date="2021-01" db="EMBL/GenBank/DDBJ databases">
        <title>Whole genome shotgun sequence of Actinoplanes lobatus NBRC 12513.</title>
        <authorList>
            <person name="Komaki H."/>
            <person name="Tamura T."/>
        </authorList>
    </citation>
    <scope>NUCLEOTIDE SEQUENCE [LARGE SCALE GENOMIC DNA]</scope>
    <source>
        <strain evidence="2 5">NBRC 12513</strain>
    </source>
</reference>
<dbReference type="SUPFAM" id="SSF50494">
    <property type="entry name" value="Trypsin-like serine proteases"/>
    <property type="match status" value="1"/>
</dbReference>
<comment type="caution">
    <text evidence="3">The sequence shown here is derived from an EMBL/GenBank/DDBJ whole genome shotgun (WGS) entry which is preliminary data.</text>
</comment>